<dbReference type="InterPro" id="IPR013525">
    <property type="entry name" value="ABC2_TM"/>
</dbReference>
<proteinExistence type="inferred from homology"/>
<dbReference type="GO" id="GO:0005319">
    <property type="term" value="F:lipid transporter activity"/>
    <property type="evidence" value="ECO:0007669"/>
    <property type="project" value="TreeGrafter"/>
</dbReference>
<reference evidence="13 14" key="1">
    <citation type="submission" date="2017-06" db="EMBL/GenBank/DDBJ databases">
        <title>Comparative genomic analysis of Ambrosia Fusariam Clade fungi.</title>
        <authorList>
            <person name="Stajich J.E."/>
            <person name="Carrillo J."/>
            <person name="Kijimoto T."/>
            <person name="Eskalen A."/>
            <person name="O'Donnell K."/>
            <person name="Kasson M."/>
        </authorList>
    </citation>
    <scope>NUCLEOTIDE SEQUENCE [LARGE SCALE GENOMIC DNA]</scope>
    <source>
        <strain evidence="13 14">NRRL62584</strain>
    </source>
</reference>
<keyword evidence="3" id="KW-0813">Transport</keyword>
<name>A0A428PEU3_9HYPO</name>
<feature type="compositionally biased region" description="Low complexity" evidence="10">
    <location>
        <begin position="785"/>
        <end position="795"/>
    </location>
</feature>
<dbReference type="PROSITE" id="PS50893">
    <property type="entry name" value="ABC_TRANSPORTER_2"/>
    <property type="match status" value="2"/>
</dbReference>
<dbReference type="GO" id="GO:0016887">
    <property type="term" value="F:ATP hydrolysis activity"/>
    <property type="evidence" value="ECO:0007669"/>
    <property type="project" value="InterPro"/>
</dbReference>
<dbReference type="PROSITE" id="PS00211">
    <property type="entry name" value="ABC_TRANSPORTER_1"/>
    <property type="match status" value="2"/>
</dbReference>
<dbReference type="GO" id="GO:0140359">
    <property type="term" value="F:ABC-type transporter activity"/>
    <property type="evidence" value="ECO:0007669"/>
    <property type="project" value="InterPro"/>
</dbReference>
<feature type="region of interest" description="Disordered" evidence="10">
    <location>
        <begin position="768"/>
        <end position="798"/>
    </location>
</feature>
<evidence type="ECO:0000313" key="13">
    <source>
        <dbReference type="EMBL" id="RSL51516.1"/>
    </source>
</evidence>
<feature type="domain" description="ABC transporter" evidence="12">
    <location>
        <begin position="460"/>
        <end position="699"/>
    </location>
</feature>
<evidence type="ECO:0000256" key="9">
    <source>
        <dbReference type="ARBA" id="ARBA00023136"/>
    </source>
</evidence>
<feature type="transmembrane region" description="Helical" evidence="11">
    <location>
        <begin position="833"/>
        <end position="858"/>
    </location>
</feature>
<evidence type="ECO:0000256" key="11">
    <source>
        <dbReference type="SAM" id="Phobius"/>
    </source>
</evidence>
<dbReference type="InterPro" id="IPR003439">
    <property type="entry name" value="ABC_transporter-like_ATP-bd"/>
</dbReference>
<dbReference type="Proteomes" id="UP000288168">
    <property type="component" value="Unassembled WGS sequence"/>
</dbReference>
<keyword evidence="9 11" id="KW-0472">Membrane</keyword>
<evidence type="ECO:0000256" key="5">
    <source>
        <dbReference type="ARBA" id="ARBA00022737"/>
    </source>
</evidence>
<feature type="transmembrane region" description="Helical" evidence="11">
    <location>
        <begin position="343"/>
        <end position="363"/>
    </location>
</feature>
<dbReference type="InterPro" id="IPR027417">
    <property type="entry name" value="P-loop_NTPase"/>
</dbReference>
<gene>
    <name evidence="13" type="ORF">CEP54_011395</name>
</gene>
<evidence type="ECO:0000256" key="10">
    <source>
        <dbReference type="SAM" id="MobiDB-lite"/>
    </source>
</evidence>
<dbReference type="Pfam" id="PF00005">
    <property type="entry name" value="ABC_tran"/>
    <property type="match status" value="2"/>
</dbReference>
<comment type="similarity">
    <text evidence="2">Belongs to the ABC transporter superfamily. ABCA family.</text>
</comment>
<evidence type="ECO:0000256" key="1">
    <source>
        <dbReference type="ARBA" id="ARBA00004141"/>
    </source>
</evidence>
<evidence type="ECO:0000256" key="4">
    <source>
        <dbReference type="ARBA" id="ARBA00022692"/>
    </source>
</evidence>
<evidence type="ECO:0000256" key="8">
    <source>
        <dbReference type="ARBA" id="ARBA00022989"/>
    </source>
</evidence>
<feature type="transmembrane region" description="Helical" evidence="11">
    <location>
        <begin position="230"/>
        <end position="251"/>
    </location>
</feature>
<feature type="transmembrane region" description="Helical" evidence="11">
    <location>
        <begin position="315"/>
        <end position="337"/>
    </location>
</feature>
<feature type="transmembrane region" description="Helical" evidence="11">
    <location>
        <begin position="1090"/>
        <end position="1109"/>
    </location>
</feature>
<feature type="transmembrane region" description="Helical" evidence="11">
    <location>
        <begin position="417"/>
        <end position="442"/>
    </location>
</feature>
<dbReference type="InterPro" id="IPR003593">
    <property type="entry name" value="AAA+_ATPase"/>
</dbReference>
<dbReference type="OrthoDB" id="8061355at2759"/>
<keyword evidence="4 11" id="KW-0812">Transmembrane</keyword>
<accession>A0A428PEU3</accession>
<dbReference type="SUPFAM" id="SSF52540">
    <property type="entry name" value="P-loop containing nucleoside triphosphate hydrolases"/>
    <property type="match status" value="2"/>
</dbReference>
<feature type="transmembrane region" description="Helical" evidence="11">
    <location>
        <begin position="370"/>
        <end position="392"/>
    </location>
</feature>
<sequence length="1562" mass="171916">MGLFWRQLWTLTVKDLRIILFRKWLWTPLRAFVLPLLFVVFLCYTKNLFFPPSTYGIGECLAIRTLPDAIGAVTGHRDRIVFVNNGFIGGDIDKAITKVTEPLHDSNINIKIVESEADLRYLCSTSGQGSSPCVAAAVFHSSPSEGEWGVWNYTLQTDGSLGGSGINVDKSNNDAQVYSLPLQHAIDFAIGSINSTVSEDVLSTKVLEYPFTSRSNKEQKRFIDEQYMKNIISILAILFYLALIGVLYQLAGVMATERELGMAQLLDTMMPNRATWQPQAVRLLAHYLAFVILYGPGWIAMGAAMGGMAFKKTTIVIPIFSMILCGLSLTGFTMFIGSFFRKAQLSGITSVLIGLVFAILAQVSGNLQTWLVVIFSLLFPPMNFIYLIILMARWERLGKGASFVGAAPESKSTSPVIAFWLFTILHAIVYPLLGAFIERALFGATSAKRKIGPPNSPTAVRLDKFTKTYEPRLMQRILSRFTKRPLDSVHAIKALDLEAFRGEIMVLLGANGSGKSTTLDAIAGMHSASDGEISLSYEMRGGKLGYCPQKNVLWDELTVAEHIHIFDGIKNTRGHSSATQIKRLIEGCDLSKKKSTCAKALSGGQKRKLQLALMLVGDSTVCCVDEVSSGVDPLSRRKLWDILLAQRGRRTILLTTHFLDEADLLADRLAILSHGSLKASGTSVELKQTLGLGYRIHVYHPPGSAEHQVYGDELHTKHDEETVYLSGSSDNTCRLLRRLEADGITEYQVDGPTLEDVFLKIADEDSAKPAGRSRRSRRNQREVSADSSASLIGSSRNKGSSIQNLLTGKRTSVFTQAKVLFSKRFAIFRRNPMPYLAAIAIPIIAAGCASIFIGGLGATSCDPSIESLKSSSDSTSPQSYRIVVGPENQLSEDAMATIRKSPEGSVTLVDTLEQFHQEVHKQYANLTPGGFFLGDEPTFAWRADGPLIFGHTMQNLIDVELLNVSISSNYKVLAVPYSGSIGDLFIFSTIFALAMAVYPAFLGLYPTFERLRGIRAMHYNNGVHALSLWLAYLAFDFLVTLSVSTVATIVFAAMSRVWYHLEYLFTVLLLYGITSTLFSYVLSLRAKSQLAVFAISAGVQVLLYLIFFIANTTTFTFQDPADQSSILNIIFYVMGAVSPVASLGRSIYLSINLWGISCQGRDFASYPGAIDVYGGPILYLIIQSLILLVILLWSDLGFSLRFPRRAPKPNNGDGGDPIELELGSRRNGTSTIKGNRLEVMGLQKKFKREFAVQDVSFGVPKGECFALLGPNGAGKTTCLSMIQGDLPPSNRDAEISVDGISMVRHRAQARSRLGVCPQIDPLDTMTVGEHLRFYAEIRGISKPNHNIDIILDGLGIRQYVDRKATKLSGGNKRKLALGIALMGNPTVLLLDEPSSGMDALSKRLMWRTLASVIPGRALVLTTHSMEEANALASRAGILAGRMLAQGTTKELKMRYGDGYSVHLAHRDAPNTNQVDMENIWDWVHTQFRNLKSIDTDSMHHGQMKFEISLGLNDVGFSLADVMERIEMAKGRLGIEYYSVSRATLDQVFFGVLEEHHHAEDDH</sequence>
<keyword evidence="14" id="KW-1185">Reference proteome</keyword>
<organism evidence="13 14">
    <name type="scientific">Fusarium duplospermum</name>
    <dbReference type="NCBI Taxonomy" id="1325734"/>
    <lineage>
        <taxon>Eukaryota</taxon>
        <taxon>Fungi</taxon>
        <taxon>Dikarya</taxon>
        <taxon>Ascomycota</taxon>
        <taxon>Pezizomycotina</taxon>
        <taxon>Sordariomycetes</taxon>
        <taxon>Hypocreomycetidae</taxon>
        <taxon>Hypocreales</taxon>
        <taxon>Nectriaceae</taxon>
        <taxon>Fusarium</taxon>
        <taxon>Fusarium solani species complex</taxon>
    </lineage>
</organism>
<dbReference type="CDD" id="cd03263">
    <property type="entry name" value="ABC_subfamily_A"/>
    <property type="match status" value="2"/>
</dbReference>
<evidence type="ECO:0000256" key="3">
    <source>
        <dbReference type="ARBA" id="ARBA00022448"/>
    </source>
</evidence>
<evidence type="ECO:0000313" key="14">
    <source>
        <dbReference type="Proteomes" id="UP000288168"/>
    </source>
</evidence>
<dbReference type="PANTHER" id="PTHR19229">
    <property type="entry name" value="ATP-BINDING CASSETTE TRANSPORTER SUBFAMILY A ABCA"/>
    <property type="match status" value="1"/>
</dbReference>
<feature type="transmembrane region" description="Helical" evidence="11">
    <location>
        <begin position="984"/>
        <end position="1005"/>
    </location>
</feature>
<dbReference type="InterPro" id="IPR017871">
    <property type="entry name" value="ABC_transporter-like_CS"/>
</dbReference>
<evidence type="ECO:0000256" key="6">
    <source>
        <dbReference type="ARBA" id="ARBA00022741"/>
    </source>
</evidence>
<dbReference type="SMART" id="SM00382">
    <property type="entry name" value="AAA"/>
    <property type="match status" value="2"/>
</dbReference>
<dbReference type="PANTHER" id="PTHR19229:SF36">
    <property type="entry name" value="ATP-BINDING CASSETTE SUB-FAMILY A MEMBER 2"/>
    <property type="match status" value="1"/>
</dbReference>
<feature type="transmembrane region" description="Helical" evidence="11">
    <location>
        <begin position="1026"/>
        <end position="1051"/>
    </location>
</feature>
<evidence type="ECO:0000256" key="7">
    <source>
        <dbReference type="ARBA" id="ARBA00022840"/>
    </source>
</evidence>
<dbReference type="InterPro" id="IPR026082">
    <property type="entry name" value="ABCA"/>
</dbReference>
<dbReference type="Pfam" id="PF12698">
    <property type="entry name" value="ABC2_membrane_3"/>
    <property type="match status" value="2"/>
</dbReference>
<protein>
    <recommendedName>
        <fullName evidence="12">ABC transporter domain-containing protein</fullName>
    </recommendedName>
</protein>
<evidence type="ECO:0000256" key="2">
    <source>
        <dbReference type="ARBA" id="ARBA00008869"/>
    </source>
</evidence>
<dbReference type="STRING" id="1325734.A0A428PEU3"/>
<feature type="transmembrane region" description="Helical" evidence="11">
    <location>
        <begin position="1063"/>
        <end position="1083"/>
    </location>
</feature>
<keyword evidence="6" id="KW-0547">Nucleotide-binding</keyword>
<keyword evidence="5" id="KW-0677">Repeat</keyword>
<feature type="transmembrane region" description="Helical" evidence="11">
    <location>
        <begin position="1172"/>
        <end position="1193"/>
    </location>
</feature>
<feature type="transmembrane region" description="Helical" evidence="11">
    <location>
        <begin position="1129"/>
        <end position="1151"/>
    </location>
</feature>
<keyword evidence="7" id="KW-0067">ATP-binding</keyword>
<feature type="domain" description="ABC transporter" evidence="12">
    <location>
        <begin position="1237"/>
        <end position="1464"/>
    </location>
</feature>
<comment type="caution">
    <text evidence="13">The sequence shown here is derived from an EMBL/GenBank/DDBJ whole genome shotgun (WGS) entry which is preliminary data.</text>
</comment>
<dbReference type="Gene3D" id="3.40.50.300">
    <property type="entry name" value="P-loop containing nucleotide triphosphate hydrolases"/>
    <property type="match status" value="2"/>
</dbReference>
<comment type="subcellular location">
    <subcellularLocation>
        <location evidence="1">Membrane</location>
        <topology evidence="1">Multi-pass membrane protein</topology>
    </subcellularLocation>
</comment>
<feature type="transmembrane region" description="Helical" evidence="11">
    <location>
        <begin position="284"/>
        <end position="303"/>
    </location>
</feature>
<dbReference type="EMBL" id="NKCI01000148">
    <property type="protein sequence ID" value="RSL51516.1"/>
    <property type="molecule type" value="Genomic_DNA"/>
</dbReference>
<dbReference type="GO" id="GO:0005524">
    <property type="term" value="F:ATP binding"/>
    <property type="evidence" value="ECO:0007669"/>
    <property type="project" value="UniProtKB-KW"/>
</dbReference>
<dbReference type="GO" id="GO:0016020">
    <property type="term" value="C:membrane"/>
    <property type="evidence" value="ECO:0007669"/>
    <property type="project" value="UniProtKB-SubCell"/>
</dbReference>
<feature type="transmembrane region" description="Helical" evidence="11">
    <location>
        <begin position="24"/>
        <end position="44"/>
    </location>
</feature>
<evidence type="ECO:0000259" key="12">
    <source>
        <dbReference type="PROSITE" id="PS50893"/>
    </source>
</evidence>
<keyword evidence="8 11" id="KW-1133">Transmembrane helix</keyword>